<dbReference type="InterPro" id="IPR025377">
    <property type="entry name" value="DUF4367"/>
</dbReference>
<reference evidence="2" key="1">
    <citation type="submission" date="2022-06" db="EMBL/GenBank/DDBJ databases">
        <title>Isolation of gut microbiota from human fecal samples.</title>
        <authorList>
            <person name="Pamer E.G."/>
            <person name="Barat B."/>
            <person name="Waligurski E."/>
            <person name="Medina S."/>
            <person name="Paddock L."/>
            <person name="Mostad J."/>
        </authorList>
    </citation>
    <scope>NUCLEOTIDE SEQUENCE</scope>
    <source>
        <strain evidence="2">DFI.5.57</strain>
    </source>
</reference>
<sequence>MNENTLFIQALKDVFDEEYNADMEAILLNDEHEFSDKHNKKMKKLIKRQSRPYFKLISTATRRAACIIVAMIVLSASALSVEAVRNAVYDFIIKIFSNHSVVTIESGTDDGYPTSIEEKYYISKLPAGFEQTQYGETDNSISVFYSNGKKGILFDQNVKGNHNIYMDNERTDFTKIEIDGQEYLLFESDTDVTCIWDNGRYILSISGNLDKETVIDLCKSTKLQK</sequence>
<dbReference type="Proteomes" id="UP001206236">
    <property type="component" value="Unassembled WGS sequence"/>
</dbReference>
<feature type="domain" description="DUF4367" evidence="1">
    <location>
        <begin position="121"/>
        <end position="220"/>
    </location>
</feature>
<gene>
    <name evidence="2" type="ORF">NE632_09790</name>
</gene>
<evidence type="ECO:0000259" key="1">
    <source>
        <dbReference type="Pfam" id="PF14285"/>
    </source>
</evidence>
<dbReference type="EMBL" id="JANGCN010000021">
    <property type="protein sequence ID" value="MCQ5153596.1"/>
    <property type="molecule type" value="Genomic_DNA"/>
</dbReference>
<proteinExistence type="predicted"/>
<dbReference type="Pfam" id="PF14285">
    <property type="entry name" value="DUF4367"/>
    <property type="match status" value="1"/>
</dbReference>
<dbReference type="RefSeq" id="WP_256322241.1">
    <property type="nucleotide sequence ID" value="NZ_JANGCN010000021.1"/>
</dbReference>
<dbReference type="AlphaFoldDB" id="A0AAW5KKF3"/>
<comment type="caution">
    <text evidence="2">The sequence shown here is derived from an EMBL/GenBank/DDBJ whole genome shotgun (WGS) entry which is preliminary data.</text>
</comment>
<accession>A0AAW5KKF3</accession>
<organism evidence="2 3">
    <name type="scientific">Ruminococcus bicirculans</name>
    <name type="common">ex Wegman et al. 2014</name>
    <dbReference type="NCBI Taxonomy" id="1160721"/>
    <lineage>
        <taxon>Bacteria</taxon>
        <taxon>Bacillati</taxon>
        <taxon>Bacillota</taxon>
        <taxon>Clostridia</taxon>
        <taxon>Eubacteriales</taxon>
        <taxon>Oscillospiraceae</taxon>
        <taxon>Ruminococcus</taxon>
    </lineage>
</organism>
<protein>
    <submittedName>
        <fullName evidence="2">DUF4367 domain-containing protein</fullName>
    </submittedName>
</protein>
<name>A0AAW5KKF3_9FIRM</name>
<evidence type="ECO:0000313" key="2">
    <source>
        <dbReference type="EMBL" id="MCQ5153596.1"/>
    </source>
</evidence>
<evidence type="ECO:0000313" key="3">
    <source>
        <dbReference type="Proteomes" id="UP001206236"/>
    </source>
</evidence>